<dbReference type="EMBL" id="JAUQTB010000009">
    <property type="protein sequence ID" value="MDO7907739.1"/>
    <property type="molecule type" value="Genomic_DNA"/>
</dbReference>
<protein>
    <submittedName>
        <fullName evidence="1">Uncharacterized protein</fullName>
    </submittedName>
</protein>
<proteinExistence type="predicted"/>
<gene>
    <name evidence="1" type="ORF">Q5741_15110</name>
</gene>
<organism evidence="1 2">
    <name type="scientific">Paenibacillus lacisoli</name>
    <dbReference type="NCBI Taxonomy" id="3064525"/>
    <lineage>
        <taxon>Bacteria</taxon>
        <taxon>Bacillati</taxon>
        <taxon>Bacillota</taxon>
        <taxon>Bacilli</taxon>
        <taxon>Bacillales</taxon>
        <taxon>Paenibacillaceae</taxon>
        <taxon>Paenibacillus</taxon>
    </lineage>
</organism>
<dbReference type="Proteomes" id="UP001240171">
    <property type="component" value="Unassembled WGS sequence"/>
</dbReference>
<sequence length="270" mass="31085">MDKKAKKILIQTYWTSSGWKSGGFTFTNEDFNYAKSKGVMFDPLSITHDECIGRLRAIHEGRLTQSQVVNAFLHSLSTRKVHLRSALSSWALTKELPLHSYGQPKAAEPMYSACEYCNEHKLMSNEHYVDEDLNILNFERIKWGGVRLNWLVYCLLDLELLCREEEHTVSEEDIAILKSMLEAVEACGENEAARQLEKRWKGIFPSSKDERDQVMEIWGYAGLLQSTDDYRKERGRGTDFNSMATWRGIDGYRRDKVDEYFGGCLGGQRS</sequence>
<name>A0ABT9CEN7_9BACL</name>
<keyword evidence="2" id="KW-1185">Reference proteome</keyword>
<comment type="caution">
    <text evidence="1">The sequence shown here is derived from an EMBL/GenBank/DDBJ whole genome shotgun (WGS) entry which is preliminary data.</text>
</comment>
<evidence type="ECO:0000313" key="1">
    <source>
        <dbReference type="EMBL" id="MDO7907739.1"/>
    </source>
</evidence>
<dbReference type="RefSeq" id="WP_305024954.1">
    <property type="nucleotide sequence ID" value="NZ_JAUQTB010000009.1"/>
</dbReference>
<accession>A0ABT9CEN7</accession>
<reference evidence="1 2" key="1">
    <citation type="submission" date="2023-07" db="EMBL/GenBank/DDBJ databases">
        <title>Paenibacillus sp. JX-17 nov. isolated from soil.</title>
        <authorList>
            <person name="Wan Y."/>
            <person name="Liu B."/>
        </authorList>
    </citation>
    <scope>NUCLEOTIDE SEQUENCE [LARGE SCALE GENOMIC DNA]</scope>
    <source>
        <strain evidence="1 2">JX-17</strain>
    </source>
</reference>
<evidence type="ECO:0000313" key="2">
    <source>
        <dbReference type="Proteomes" id="UP001240171"/>
    </source>
</evidence>